<accession>A0A650CL61</accession>
<proteinExistence type="predicted"/>
<evidence type="ECO:0000313" key="2">
    <source>
        <dbReference type="Proteomes" id="UP000423396"/>
    </source>
</evidence>
<sequence>MKVKIPQEWYEILLKASEQKRMKFSQFVDYIFRTDECLNLPEVPTSGRMRSLTLSVNVDEKELVRKIHKFLFCS</sequence>
<dbReference type="RefSeq" id="WP_156004798.1">
    <property type="nucleotide sequence ID" value="NZ_CP045483.1"/>
</dbReference>
<dbReference type="EMBL" id="CP045483">
    <property type="protein sequence ID" value="QGR18614.1"/>
    <property type="molecule type" value="Genomic_DNA"/>
</dbReference>
<dbReference type="KEGG" id="sazo:D1868_00435"/>
<protein>
    <submittedName>
        <fullName evidence="1">Uncharacterized protein</fullName>
    </submittedName>
</protein>
<name>A0A650CL61_9CREN</name>
<dbReference type="OrthoDB" id="44104at2157"/>
<keyword evidence="2" id="KW-1185">Reference proteome</keyword>
<evidence type="ECO:0000313" key="1">
    <source>
        <dbReference type="EMBL" id="QGR18614.1"/>
    </source>
</evidence>
<gene>
    <name evidence="1" type="ORF">D1868_00435</name>
</gene>
<dbReference type="GeneID" id="42797498"/>
<dbReference type="Proteomes" id="UP000423396">
    <property type="component" value="Chromosome"/>
</dbReference>
<organism evidence="1 2">
    <name type="scientific">Stygiolobus azoricus</name>
    <dbReference type="NCBI Taxonomy" id="41675"/>
    <lineage>
        <taxon>Archaea</taxon>
        <taxon>Thermoproteota</taxon>
        <taxon>Thermoprotei</taxon>
        <taxon>Sulfolobales</taxon>
        <taxon>Sulfolobaceae</taxon>
        <taxon>Stygiolobus</taxon>
    </lineage>
</organism>
<dbReference type="AlphaFoldDB" id="A0A650CL61"/>
<reference evidence="1 2" key="1">
    <citation type="submission" date="2019-10" db="EMBL/GenBank/DDBJ databases">
        <title>Genome Sequences from Six Type Strain Members of the Archaeal Family Sulfolobaceae: Acidianus ambivalens, Acidianus infernus, Metallosphaera prunae, Stygiolobus azoricus, Sulfolobus metallicus, and Sulfurisphaera ohwakuensis.</title>
        <authorList>
            <person name="Counts J.A."/>
            <person name="Kelly R.M."/>
        </authorList>
    </citation>
    <scope>NUCLEOTIDE SEQUENCE [LARGE SCALE GENOMIC DNA]</scope>
    <source>
        <strain evidence="1 2">FC6</strain>
    </source>
</reference>